<feature type="compositionally biased region" description="Acidic residues" evidence="1">
    <location>
        <begin position="109"/>
        <end position="131"/>
    </location>
</feature>
<feature type="region of interest" description="Disordered" evidence="1">
    <location>
        <begin position="81"/>
        <end position="161"/>
    </location>
</feature>
<feature type="region of interest" description="Disordered" evidence="1">
    <location>
        <begin position="200"/>
        <end position="232"/>
    </location>
</feature>
<evidence type="ECO:0000313" key="3">
    <source>
        <dbReference type="Proteomes" id="UP000735302"/>
    </source>
</evidence>
<keyword evidence="3" id="KW-1185">Reference proteome</keyword>
<feature type="compositionally biased region" description="Basic and acidic residues" evidence="1">
    <location>
        <begin position="95"/>
        <end position="108"/>
    </location>
</feature>
<dbReference type="Proteomes" id="UP000735302">
    <property type="component" value="Unassembled WGS sequence"/>
</dbReference>
<dbReference type="EMBL" id="BLXT01004326">
    <property type="protein sequence ID" value="GFO11684.1"/>
    <property type="molecule type" value="Genomic_DNA"/>
</dbReference>
<dbReference type="AlphaFoldDB" id="A0AAV4B004"/>
<protein>
    <submittedName>
        <fullName evidence="2">Uncharacterized protein</fullName>
    </submittedName>
</protein>
<accession>A0AAV4B004</accession>
<evidence type="ECO:0000313" key="2">
    <source>
        <dbReference type="EMBL" id="GFO11684.1"/>
    </source>
</evidence>
<evidence type="ECO:0000256" key="1">
    <source>
        <dbReference type="SAM" id="MobiDB-lite"/>
    </source>
</evidence>
<sequence length="232" mass="26765">MAVGYHPRGPGFDSQSGPSQIFIAPLCPPSTKWVARSLKTRQKSDSNKAALTCFRVIVSYPISTFPNEMGERDIEVATEEKLKEQRRRRRKGKSKKGEEGETEGKNEAEELGAEDKDEEKEEHEEEEEDKEKEEKKRVVKRKEEEEEKAEVRRSLKETLKANRYSEYNAVNISEADWSNKTIGYVIYKQSGMPCFLMNSCERFDDNKNGDDEDRDNNDDDNDLHDDDDVDEG</sequence>
<comment type="caution">
    <text evidence="2">The sequence shown here is derived from an EMBL/GenBank/DDBJ whole genome shotgun (WGS) entry which is preliminary data.</text>
</comment>
<gene>
    <name evidence="2" type="ORF">PoB_003818900</name>
</gene>
<name>A0AAV4B004_9GAST</name>
<organism evidence="2 3">
    <name type="scientific">Plakobranchus ocellatus</name>
    <dbReference type="NCBI Taxonomy" id="259542"/>
    <lineage>
        <taxon>Eukaryota</taxon>
        <taxon>Metazoa</taxon>
        <taxon>Spiralia</taxon>
        <taxon>Lophotrochozoa</taxon>
        <taxon>Mollusca</taxon>
        <taxon>Gastropoda</taxon>
        <taxon>Heterobranchia</taxon>
        <taxon>Euthyneura</taxon>
        <taxon>Panpulmonata</taxon>
        <taxon>Sacoglossa</taxon>
        <taxon>Placobranchoidea</taxon>
        <taxon>Plakobranchidae</taxon>
        <taxon>Plakobranchus</taxon>
    </lineage>
</organism>
<proteinExistence type="predicted"/>
<feature type="compositionally biased region" description="Basic residues" evidence="1">
    <location>
        <begin position="84"/>
        <end position="94"/>
    </location>
</feature>
<feature type="compositionally biased region" description="Acidic residues" evidence="1">
    <location>
        <begin position="210"/>
        <end position="232"/>
    </location>
</feature>
<feature type="compositionally biased region" description="Basic and acidic residues" evidence="1">
    <location>
        <begin position="149"/>
        <end position="160"/>
    </location>
</feature>
<reference evidence="2 3" key="1">
    <citation type="journal article" date="2021" name="Elife">
        <title>Chloroplast acquisition without the gene transfer in kleptoplastic sea slugs, Plakobranchus ocellatus.</title>
        <authorList>
            <person name="Maeda T."/>
            <person name="Takahashi S."/>
            <person name="Yoshida T."/>
            <person name="Shimamura S."/>
            <person name="Takaki Y."/>
            <person name="Nagai Y."/>
            <person name="Toyoda A."/>
            <person name="Suzuki Y."/>
            <person name="Arimoto A."/>
            <person name="Ishii H."/>
            <person name="Satoh N."/>
            <person name="Nishiyama T."/>
            <person name="Hasebe M."/>
            <person name="Maruyama T."/>
            <person name="Minagawa J."/>
            <person name="Obokata J."/>
            <person name="Shigenobu S."/>
        </authorList>
    </citation>
    <scope>NUCLEOTIDE SEQUENCE [LARGE SCALE GENOMIC DNA]</scope>
</reference>